<dbReference type="Proteomes" id="UP001527925">
    <property type="component" value="Unassembled WGS sequence"/>
</dbReference>
<evidence type="ECO:0000256" key="9">
    <source>
        <dbReference type="SAM" id="MobiDB-lite"/>
    </source>
</evidence>
<evidence type="ECO:0000256" key="7">
    <source>
        <dbReference type="ARBA" id="ARBA00048342"/>
    </source>
</evidence>
<dbReference type="PROSITE" id="PS01136">
    <property type="entry name" value="UPF0034"/>
    <property type="match status" value="1"/>
</dbReference>
<evidence type="ECO:0000259" key="10">
    <source>
        <dbReference type="Pfam" id="PF01207"/>
    </source>
</evidence>
<keyword evidence="4" id="KW-0507">mRNA processing</keyword>
<evidence type="ECO:0000256" key="4">
    <source>
        <dbReference type="ARBA" id="ARBA00022664"/>
    </source>
</evidence>
<comment type="catalytic activity">
    <reaction evidence="7">
        <text>a 5,6-dihydrouridine in mRNA + NAD(+) = a uridine in mRNA + NADH + H(+)</text>
        <dbReference type="Rhea" id="RHEA:69851"/>
        <dbReference type="Rhea" id="RHEA-COMP:14658"/>
        <dbReference type="Rhea" id="RHEA-COMP:17789"/>
        <dbReference type="ChEBI" id="CHEBI:15378"/>
        <dbReference type="ChEBI" id="CHEBI:57540"/>
        <dbReference type="ChEBI" id="CHEBI:57945"/>
        <dbReference type="ChEBI" id="CHEBI:65315"/>
        <dbReference type="ChEBI" id="CHEBI:74443"/>
    </reaction>
    <physiologicalReaction direction="right-to-left" evidence="7">
        <dbReference type="Rhea" id="RHEA:69853"/>
    </physiologicalReaction>
</comment>
<evidence type="ECO:0000256" key="5">
    <source>
        <dbReference type="ARBA" id="ARBA00022694"/>
    </source>
</evidence>
<dbReference type="GO" id="GO:0102266">
    <property type="term" value="F:tRNA-dihydrouridine20a synthase activity"/>
    <property type="evidence" value="ECO:0007669"/>
    <property type="project" value="UniProtKB-EC"/>
</dbReference>
<dbReference type="EC" id="1.3.1.90" evidence="11"/>
<evidence type="ECO:0000313" key="12">
    <source>
        <dbReference type="Proteomes" id="UP001527925"/>
    </source>
</evidence>
<evidence type="ECO:0000256" key="6">
    <source>
        <dbReference type="ARBA" id="ARBA00023002"/>
    </source>
</evidence>
<comment type="catalytic activity">
    <reaction evidence="8">
        <text>a 5,6-dihydrouridine in mRNA + NADP(+) = a uridine in mRNA + NADPH + H(+)</text>
        <dbReference type="Rhea" id="RHEA:69855"/>
        <dbReference type="Rhea" id="RHEA-COMP:14658"/>
        <dbReference type="Rhea" id="RHEA-COMP:17789"/>
        <dbReference type="ChEBI" id="CHEBI:15378"/>
        <dbReference type="ChEBI" id="CHEBI:57783"/>
        <dbReference type="ChEBI" id="CHEBI:58349"/>
        <dbReference type="ChEBI" id="CHEBI:65315"/>
        <dbReference type="ChEBI" id="CHEBI:74443"/>
    </reaction>
    <physiologicalReaction direction="right-to-left" evidence="8">
        <dbReference type="Rhea" id="RHEA:69857"/>
    </physiologicalReaction>
</comment>
<evidence type="ECO:0000313" key="11">
    <source>
        <dbReference type="EMBL" id="KAL2917868.1"/>
    </source>
</evidence>
<feature type="compositionally biased region" description="Low complexity" evidence="9">
    <location>
        <begin position="1"/>
        <end position="11"/>
    </location>
</feature>
<dbReference type="EMBL" id="JADGIZ020000009">
    <property type="protein sequence ID" value="KAL2917868.1"/>
    <property type="molecule type" value="Genomic_DNA"/>
</dbReference>
<dbReference type="Gene3D" id="3.20.20.70">
    <property type="entry name" value="Aldolase class I"/>
    <property type="match status" value="1"/>
</dbReference>
<organism evidence="11 12">
    <name type="scientific">Polyrhizophydium stewartii</name>
    <dbReference type="NCBI Taxonomy" id="2732419"/>
    <lineage>
        <taxon>Eukaryota</taxon>
        <taxon>Fungi</taxon>
        <taxon>Fungi incertae sedis</taxon>
        <taxon>Chytridiomycota</taxon>
        <taxon>Chytridiomycota incertae sedis</taxon>
        <taxon>Chytridiomycetes</taxon>
        <taxon>Rhizophydiales</taxon>
        <taxon>Rhizophydiales incertae sedis</taxon>
        <taxon>Polyrhizophydium</taxon>
    </lineage>
</organism>
<evidence type="ECO:0000256" key="1">
    <source>
        <dbReference type="ARBA" id="ARBA00001917"/>
    </source>
</evidence>
<keyword evidence="6 11" id="KW-0560">Oxidoreductase</keyword>
<reference evidence="11 12" key="1">
    <citation type="submission" date="2023-09" db="EMBL/GenBank/DDBJ databases">
        <title>Pangenome analysis of Batrachochytrium dendrobatidis and related Chytrids.</title>
        <authorList>
            <person name="Yacoub M.N."/>
            <person name="Stajich J.E."/>
            <person name="James T.Y."/>
        </authorList>
    </citation>
    <scope>NUCLEOTIDE SEQUENCE [LARGE SCALE GENOMIC DNA]</scope>
    <source>
        <strain evidence="11 12">JEL0888</strain>
    </source>
</reference>
<evidence type="ECO:0000256" key="8">
    <source>
        <dbReference type="ARBA" id="ARBA00049447"/>
    </source>
</evidence>
<comment type="cofactor">
    <cofactor evidence="1">
        <name>FMN</name>
        <dbReference type="ChEBI" id="CHEBI:58210"/>
    </cofactor>
</comment>
<dbReference type="CDD" id="cd02801">
    <property type="entry name" value="DUS_like_FMN"/>
    <property type="match status" value="1"/>
</dbReference>
<dbReference type="PANTHER" id="PTHR11082">
    <property type="entry name" value="TRNA-DIHYDROURIDINE SYNTHASE"/>
    <property type="match status" value="1"/>
</dbReference>
<dbReference type="InterPro" id="IPR013785">
    <property type="entry name" value="Aldolase_TIM"/>
</dbReference>
<dbReference type="Pfam" id="PF01207">
    <property type="entry name" value="Dus"/>
    <property type="match status" value="1"/>
</dbReference>
<feature type="region of interest" description="Disordered" evidence="9">
    <location>
        <begin position="1"/>
        <end position="27"/>
    </location>
</feature>
<dbReference type="SUPFAM" id="SSF51395">
    <property type="entry name" value="FMN-linked oxidoreductases"/>
    <property type="match status" value="1"/>
</dbReference>
<protein>
    <submittedName>
        <fullName evidence="11">tRNA dihydrouridine synthase</fullName>
        <ecNumber evidence="11">1.3.1.90</ecNumber>
    </submittedName>
</protein>
<keyword evidence="2" id="KW-0285">Flavoprotein</keyword>
<evidence type="ECO:0000256" key="3">
    <source>
        <dbReference type="ARBA" id="ARBA00022643"/>
    </source>
</evidence>
<keyword evidence="5" id="KW-0819">tRNA processing</keyword>
<gene>
    <name evidence="11" type="primary">DUS4</name>
    <name evidence="11" type="ORF">HK105_202741</name>
</gene>
<feature type="domain" description="DUS-like FMN-binding" evidence="10">
    <location>
        <begin position="40"/>
        <end position="296"/>
    </location>
</feature>
<name>A0ABR4NEC1_9FUNG</name>
<evidence type="ECO:0000256" key="2">
    <source>
        <dbReference type="ARBA" id="ARBA00022630"/>
    </source>
</evidence>
<keyword evidence="12" id="KW-1185">Reference proteome</keyword>
<keyword evidence="3" id="KW-0288">FMN</keyword>
<dbReference type="InterPro" id="IPR035587">
    <property type="entry name" value="DUS-like_FMN-bd"/>
</dbReference>
<dbReference type="InterPro" id="IPR018517">
    <property type="entry name" value="tRNA_hU_synthase_CS"/>
</dbReference>
<sequence>MPVGDNGSEESGSGGVAGDVRRMHPLSRMREPGHRYMRICAPMVRYSKLPFRELVRGYGVDLAYTPMILADVFKHSDISRATEFRTNAGDSPVVVQFAASNATDLGDAAELVARHSNGVDLNCGCPQKWAVAEHIGSYLMEQPELVRDMVRHVKARTSAVKMHDGASFPCSIKIRVHDDLAKTVEFVRRAEAVGVDWITVHGRTRTQKNTESINVEAIRIAKSSVGVPVFANGSVFTVEDADRIVSETGTDGVMVARGLLENPAMFAGYATTPLACVQRYARLAVAYGTTHFIMHHHLMFMMEAGMSKAEKRLFNCLPSIPAVLEYLEDHYGITI</sequence>
<dbReference type="PANTHER" id="PTHR11082:SF31">
    <property type="entry name" value="TRNA-DIHYDROURIDINE(20A_20B) SYNTHASE [NAD(P)+]-LIKE"/>
    <property type="match status" value="1"/>
</dbReference>
<accession>A0ABR4NEC1</accession>
<comment type="caution">
    <text evidence="11">The sequence shown here is derived from an EMBL/GenBank/DDBJ whole genome shotgun (WGS) entry which is preliminary data.</text>
</comment>
<proteinExistence type="predicted"/>